<dbReference type="EMBL" id="KL648694">
    <property type="protein sequence ID" value="KEY65606.1"/>
    <property type="molecule type" value="Genomic_DNA"/>
</dbReference>
<feature type="compositionally biased region" description="Polar residues" evidence="1">
    <location>
        <begin position="327"/>
        <end position="348"/>
    </location>
</feature>
<feature type="compositionally biased region" description="Polar residues" evidence="1">
    <location>
        <begin position="522"/>
        <end position="541"/>
    </location>
</feature>
<evidence type="ECO:0000256" key="1">
    <source>
        <dbReference type="SAM" id="MobiDB-lite"/>
    </source>
</evidence>
<feature type="region of interest" description="Disordered" evidence="1">
    <location>
        <begin position="866"/>
        <end position="967"/>
    </location>
</feature>
<feature type="compositionally biased region" description="Basic and acidic residues" evidence="1">
    <location>
        <begin position="453"/>
        <end position="468"/>
    </location>
</feature>
<feature type="compositionally biased region" description="Polar residues" evidence="1">
    <location>
        <begin position="469"/>
        <end position="495"/>
    </location>
</feature>
<proteinExistence type="predicted"/>
<protein>
    <recommendedName>
        <fullName evidence="4">ADF-H domain-containing protein</fullName>
    </recommendedName>
</protein>
<reference evidence="2 3" key="1">
    <citation type="journal article" date="2014" name="BMC Genomics">
        <title>Comparative genome sequencing reveals chemotype-specific gene clusters in the toxigenic black mold Stachybotrys.</title>
        <authorList>
            <person name="Semeiks J."/>
            <person name="Borek D."/>
            <person name="Otwinowski Z."/>
            <person name="Grishin N.V."/>
        </authorList>
    </citation>
    <scope>NUCLEOTIDE SEQUENCE [LARGE SCALE GENOMIC DNA]</scope>
    <source>
        <strain evidence="3">CBS 109288 / IBT 7711</strain>
    </source>
</reference>
<gene>
    <name evidence="2" type="ORF">S7711_08793</name>
</gene>
<accession>A0A084AJX7</accession>
<feature type="region of interest" description="Disordered" evidence="1">
    <location>
        <begin position="1010"/>
        <end position="1201"/>
    </location>
</feature>
<feature type="compositionally biased region" description="Basic and acidic residues" evidence="1">
    <location>
        <begin position="382"/>
        <end position="402"/>
    </location>
</feature>
<name>A0A084AJX7_STACB</name>
<feature type="compositionally biased region" description="Polar residues" evidence="1">
    <location>
        <begin position="935"/>
        <end position="954"/>
    </location>
</feature>
<evidence type="ECO:0000313" key="3">
    <source>
        <dbReference type="Proteomes" id="UP000028045"/>
    </source>
</evidence>
<dbReference type="Gene3D" id="3.40.20.10">
    <property type="entry name" value="Severin"/>
    <property type="match status" value="1"/>
</dbReference>
<dbReference type="HOGENOM" id="CLU_004392_0_0_1"/>
<feature type="region of interest" description="Disordered" evidence="1">
    <location>
        <begin position="279"/>
        <end position="720"/>
    </location>
</feature>
<feature type="compositionally biased region" description="Basic and acidic residues" evidence="1">
    <location>
        <begin position="924"/>
        <end position="934"/>
    </location>
</feature>
<dbReference type="InterPro" id="IPR029006">
    <property type="entry name" value="ADF-H/Gelsolin-like_dom_sf"/>
</dbReference>
<sequence length="1311" mass="140653">MSLNGLDAPQIKEAHDAVAAEPGGWFLLKYASRDEIELLSRGNGGIVEVRKAIAEYDESSPLYGFLKYRRRNVIIKYLPEDCSRLIQARVAVHFNAVCDRFSPHDTAFEISQADQLKDTRLSAACSLHAATGSSSSSTSSLRRRRLMEIAEEDEEEPRAAKRKSTVLEDNDGVKEPEEPAEPVTLNSELAISPDQSKFSADTTSEIPNFVGVDDAQTSPIEAARRSSSQSARPDLYGYSSYPYTKPKVKLAPRPSLDVISRPQTAGNFRPVSAIPAGFKMFGKSGQKKPKNKEDGDSAAASVEAEFASPPLTTLEELPPLSTDIPRPSTSSGVSTKSTIMPAQSTKPSITPEKARLMKAMQLREKKKKLNAEAAAAAADQVVKNEHGITEAESLGRTEHDLESIEENSQLNTETGSEDKPLDGPEGAGGSPQTNGKRITMIHADSGVILESLPSDHADQASEQTHSDSRPQSPAITSELETSTKASSLSGSTDETMQALHEEASENKDAKNSPAKEPPATVPSASATNDASSTEAPSSDDTVSIDHNEPQQQLERLQPAAPRHHAAEPANDATHTPSEEPSDAEMQNDGKDELSPSPASVTEPAGVPQSVGYDTTDNKATNDVSVNGSNPATAAVVSEALESTPGGDKSELSEGGITDLPTKSGPHPPGVSVPLIQTPDDSYDSLAVDLNPTDDKSNDADDDDDISTAPTTGSLLLKQHRPAGMTIRTDLAQAHSRNVSQSLSEAHLSDDEDLMEELQSATVQEATSMTVAKTPLTPVFPTSAKGPVASAAGSPHIVRTVSNPIRGNFIPPGDINQSSARSVSSSGAAFLHKVTQHQPGGNLSKKAVGSSISQRIKALEMLSANTGESLASPTGRERPSSTFFAVRKEREPSRSPSIVDRAYSFSKNTPPPPSTAVSRDPSPGEAKERKRDRSRSVASRLSMFESTPPHNSIAASPSPPQRPRGRPESISVAARIVKDPDQSMLKILEPPKDLSEYQHLDLKQSPLVVDHQRAIPAQEAQAVEENMPERRMSRESRRSESQDLGKDGKGRRSSFTKIREYMKDRRKSVTSTNGEVFPVPPAGNASRSPTRPPSSHQNGSSFAQRLSISSRRSLSKDRDMNLSPGAYTESSLSSDEAKSTGSEKMKSRAGRFMRRLSTLSGSGGRNKMSSPPVLSPTLPEEDVLPEPVAVPRPSTTNTPAIVSDMGDVNVQFPDNLLWKRRSMCIDAQGFLILSALPAQLGRPAQGTKRYHLSEFRQPYIPDVEIQELPNSVVLDLIEGSGVQLACEDRAGQARVLEALRDAHASHATAFGR</sequence>
<dbReference type="Proteomes" id="UP000028045">
    <property type="component" value="Unassembled WGS sequence"/>
</dbReference>
<feature type="region of interest" description="Disordered" evidence="1">
    <location>
        <begin position="149"/>
        <end position="238"/>
    </location>
</feature>
<feature type="compositionally biased region" description="Polar residues" evidence="1">
    <location>
        <begin position="611"/>
        <end position="631"/>
    </location>
</feature>
<evidence type="ECO:0008006" key="4">
    <source>
        <dbReference type="Google" id="ProtNLM"/>
    </source>
</evidence>
<evidence type="ECO:0000313" key="2">
    <source>
        <dbReference type="EMBL" id="KEY65606.1"/>
    </source>
</evidence>
<feature type="compositionally biased region" description="Basic and acidic residues" evidence="1">
    <location>
        <begin position="499"/>
        <end position="510"/>
    </location>
</feature>
<organism evidence="2 3">
    <name type="scientific">Stachybotrys chartarum (strain CBS 109288 / IBT 7711)</name>
    <name type="common">Toxic black mold</name>
    <name type="synonym">Stilbospora chartarum</name>
    <dbReference type="NCBI Taxonomy" id="1280523"/>
    <lineage>
        <taxon>Eukaryota</taxon>
        <taxon>Fungi</taxon>
        <taxon>Dikarya</taxon>
        <taxon>Ascomycota</taxon>
        <taxon>Pezizomycotina</taxon>
        <taxon>Sordariomycetes</taxon>
        <taxon>Hypocreomycetidae</taxon>
        <taxon>Hypocreales</taxon>
        <taxon>Stachybotryaceae</taxon>
        <taxon>Stachybotrys</taxon>
    </lineage>
</organism>
<feature type="compositionally biased region" description="Polar residues" evidence="1">
    <location>
        <begin position="1084"/>
        <end position="1103"/>
    </location>
</feature>
<feature type="compositionally biased region" description="Basic and acidic residues" evidence="1">
    <location>
        <begin position="1134"/>
        <end position="1145"/>
    </location>
</feature>
<keyword evidence="3" id="KW-1185">Reference proteome</keyword>
<feature type="compositionally biased region" description="Basic and acidic residues" evidence="1">
    <location>
        <begin position="1026"/>
        <end position="1049"/>
    </location>
</feature>
<dbReference type="OrthoDB" id="74412at2759"/>
<feature type="compositionally biased region" description="Low complexity" evidence="1">
    <location>
        <begin position="297"/>
        <end position="322"/>
    </location>
</feature>
<feature type="compositionally biased region" description="Polar residues" evidence="1">
    <location>
        <begin position="184"/>
        <end position="206"/>
    </location>
</feature>
<dbReference type="SUPFAM" id="SSF55753">
    <property type="entry name" value="Actin depolymerizing proteins"/>
    <property type="match status" value="1"/>
</dbReference>